<gene>
    <name evidence="3" type="ORF">UT64_C0079G0006</name>
</gene>
<name>A0A0G0S879_9BACT</name>
<dbReference type="GO" id="GO:0006508">
    <property type="term" value="P:proteolysis"/>
    <property type="evidence" value="ECO:0007669"/>
    <property type="project" value="InterPro"/>
</dbReference>
<keyword evidence="3" id="KW-0378">Hydrolase</keyword>
<evidence type="ECO:0000313" key="3">
    <source>
        <dbReference type="EMBL" id="KKR30945.1"/>
    </source>
</evidence>
<organism evidence="3 4">
    <name type="scientific">Candidatus Falkowbacteria bacterium GW2011_GWF2_39_8</name>
    <dbReference type="NCBI Taxonomy" id="1618642"/>
    <lineage>
        <taxon>Bacteria</taxon>
        <taxon>Candidatus Falkowiibacteriota</taxon>
    </lineage>
</organism>
<feature type="non-terminal residue" evidence="3">
    <location>
        <position position="389"/>
    </location>
</feature>
<comment type="caution">
    <text evidence="3">The sequence shown here is derived from an EMBL/GenBank/DDBJ whole genome shotgun (WGS) entry which is preliminary data.</text>
</comment>
<reference evidence="3 4" key="1">
    <citation type="journal article" date="2015" name="Nature">
        <title>rRNA introns, odd ribosomes, and small enigmatic genomes across a large radiation of phyla.</title>
        <authorList>
            <person name="Brown C.T."/>
            <person name="Hug L.A."/>
            <person name="Thomas B.C."/>
            <person name="Sharon I."/>
            <person name="Castelle C.J."/>
            <person name="Singh A."/>
            <person name="Wilkins M.J."/>
            <person name="Williams K.H."/>
            <person name="Banfield J.F."/>
        </authorList>
    </citation>
    <scope>NUCLEOTIDE SEQUENCE [LARGE SCALE GENOMIC DNA]</scope>
</reference>
<keyword evidence="3" id="KW-0121">Carboxypeptidase</keyword>
<sequence length="389" mass="44101">MLKLYLPWYNLASETKLKSKLKNNAPCKQSKQIFKCFRETYFLCYNYKMPNNISQKIKYTFILSVVLIFATPITTIAAETTAVSADNTAAANQYYSINVDQATIIKGYTVKAFNDNLKLSLDPGTLNEATPIEAIELNEKIELPWRVNILSKIYQFEFKNKTAYNNSHPFYIDFKYHTASDNFKQVFFYDKNYNSWRPLPTKDYPNEKFVRSLIYLPYARIAVFEIPQILSNGQASWYSYKKGNFAASPDFPKGSRLRVYNTLKPEKFVDVEINDFGPNRNIHPERVIDLEKTAFSKLASLGEGTIKINIQPLYIAPIDGKTLGVPAKGLTPGFNINSPSAVILNASSGKIIWAKNSTTSLPIASLTKLVSAKVFLDTNPNLKDVVSYK</sequence>
<dbReference type="SUPFAM" id="SSF50685">
    <property type="entry name" value="Barwin-like endoglucanases"/>
    <property type="match status" value="1"/>
</dbReference>
<dbReference type="Gene3D" id="2.40.40.10">
    <property type="entry name" value="RlpA-like domain"/>
    <property type="match status" value="1"/>
</dbReference>
<dbReference type="Pfam" id="PF03330">
    <property type="entry name" value="DPBB_1"/>
    <property type="match status" value="1"/>
</dbReference>
<dbReference type="InterPro" id="IPR036908">
    <property type="entry name" value="RlpA-like_sf"/>
</dbReference>
<dbReference type="CDD" id="cd22268">
    <property type="entry name" value="DPBB_RlpA-like"/>
    <property type="match status" value="1"/>
</dbReference>
<feature type="domain" description="Peptidase S11 D-alanyl-D-alanine carboxypeptidase A N-terminal" evidence="1">
    <location>
        <begin position="335"/>
        <end position="379"/>
    </location>
</feature>
<evidence type="ECO:0000259" key="2">
    <source>
        <dbReference type="Pfam" id="PF03330"/>
    </source>
</evidence>
<feature type="domain" description="RlpA-like protein double-psi beta-barrel" evidence="2">
    <location>
        <begin position="240"/>
        <end position="309"/>
    </location>
</feature>
<dbReference type="InterPro" id="IPR012338">
    <property type="entry name" value="Beta-lactam/transpept-like"/>
</dbReference>
<dbReference type="Pfam" id="PF00768">
    <property type="entry name" value="Peptidase_S11"/>
    <property type="match status" value="1"/>
</dbReference>
<dbReference type="EMBL" id="LBXO01000079">
    <property type="protein sequence ID" value="KKR30945.1"/>
    <property type="molecule type" value="Genomic_DNA"/>
</dbReference>
<evidence type="ECO:0000313" key="4">
    <source>
        <dbReference type="Proteomes" id="UP000034137"/>
    </source>
</evidence>
<proteinExistence type="predicted"/>
<dbReference type="SUPFAM" id="SSF56601">
    <property type="entry name" value="beta-lactamase/transpeptidase-like"/>
    <property type="match status" value="1"/>
</dbReference>
<accession>A0A0G0S879</accession>
<evidence type="ECO:0000259" key="1">
    <source>
        <dbReference type="Pfam" id="PF00768"/>
    </source>
</evidence>
<dbReference type="Proteomes" id="UP000034137">
    <property type="component" value="Unassembled WGS sequence"/>
</dbReference>
<protein>
    <submittedName>
        <fullName evidence="3">Peptidase S11 D-alanyl-D-alanine carboxypeptidase 1</fullName>
    </submittedName>
</protein>
<dbReference type="GO" id="GO:0009002">
    <property type="term" value="F:serine-type D-Ala-D-Ala carboxypeptidase activity"/>
    <property type="evidence" value="ECO:0007669"/>
    <property type="project" value="InterPro"/>
</dbReference>
<dbReference type="AlphaFoldDB" id="A0A0G0S879"/>
<dbReference type="Gene3D" id="3.40.710.10">
    <property type="entry name" value="DD-peptidase/beta-lactamase superfamily"/>
    <property type="match status" value="1"/>
</dbReference>
<keyword evidence="3" id="KW-0645">Protease</keyword>
<dbReference type="InterPro" id="IPR001967">
    <property type="entry name" value="Peptidase_S11_N"/>
</dbReference>
<dbReference type="InterPro" id="IPR009009">
    <property type="entry name" value="RlpA-like_DPBB"/>
</dbReference>